<dbReference type="PANTHER" id="PTHR22761">
    <property type="entry name" value="CHARGED MULTIVESICULAR BODY PROTEIN"/>
    <property type="match status" value="1"/>
</dbReference>
<dbReference type="InterPro" id="IPR005024">
    <property type="entry name" value="Snf7_fam"/>
</dbReference>
<protein>
    <recommendedName>
        <fullName evidence="3">Charged multivesicular body protein 5</fullName>
    </recommendedName>
</protein>
<dbReference type="Gene3D" id="1.10.287.1060">
    <property type="entry name" value="ESAT-6-like"/>
    <property type="match status" value="1"/>
</dbReference>
<evidence type="ECO:0000256" key="3">
    <source>
        <dbReference type="ARBA" id="ARBA00041078"/>
    </source>
</evidence>
<keyword evidence="2 4" id="KW-0175">Coiled coil</keyword>
<feature type="region of interest" description="Disordered" evidence="5">
    <location>
        <begin position="266"/>
        <end position="304"/>
    </location>
</feature>
<dbReference type="GO" id="GO:0032511">
    <property type="term" value="P:late endosome to vacuole transport via multivesicular body sorting pathway"/>
    <property type="evidence" value="ECO:0007669"/>
    <property type="project" value="TreeGrafter"/>
</dbReference>
<name>B4HKU7_DROSE</name>
<dbReference type="SMR" id="B4HKU7"/>
<dbReference type="HOGENOM" id="CLU_916071_0_0_1"/>
<evidence type="ECO:0000256" key="1">
    <source>
        <dbReference type="ARBA" id="ARBA00006190"/>
    </source>
</evidence>
<feature type="coiled-coil region" evidence="4">
    <location>
        <begin position="106"/>
        <end position="170"/>
    </location>
</feature>
<organism evidence="7">
    <name type="scientific">Drosophila sechellia</name>
    <name type="common">Fruit fly</name>
    <dbReference type="NCBI Taxonomy" id="7238"/>
    <lineage>
        <taxon>Eukaryota</taxon>
        <taxon>Metazoa</taxon>
        <taxon>Ecdysozoa</taxon>
        <taxon>Arthropoda</taxon>
        <taxon>Hexapoda</taxon>
        <taxon>Insecta</taxon>
        <taxon>Pterygota</taxon>
        <taxon>Neoptera</taxon>
        <taxon>Endopterygota</taxon>
        <taxon>Diptera</taxon>
        <taxon>Brachycera</taxon>
        <taxon>Muscomorpha</taxon>
        <taxon>Ephydroidea</taxon>
        <taxon>Drosophilidae</taxon>
        <taxon>Drosophila</taxon>
        <taxon>Sophophora</taxon>
    </lineage>
</organism>
<feature type="compositionally biased region" description="Low complexity" evidence="5">
    <location>
        <begin position="1"/>
        <end position="12"/>
    </location>
</feature>
<proteinExistence type="inferred from homology"/>
<sequence>MAFRGNQNRNRNFGGGNNNYGGPMGANRMGGMNMSPWESQNPGGGQFGNNMRQGGGQMNAQAINLANNLLNNLFRNQNPPSLLDLPRGGGGMGNRNQRGGPVDARATNIEEKISKLEAELRKYREQMSKMREGPAKNSVKQKALRVLKQKKAYEQQAESLRNQSFNMEQANYAAQSLKDTQATVAAMKDGVKQMKTEYKKINIDQIEDIQDDMADMFEQADEVQEALGRTYGMPEVDDDDLQAELDALGDEIALDDDTSYLDDVVKAPEAPSREPGADSIVPGKSTIETDEFGLPKIPTSLKTT</sequence>
<gene>
    <name evidence="6" type="primary">Dsec\GM24320</name>
    <name evidence="6" type="ORF">Dsec_GM24320</name>
</gene>
<accession>B4HKU7</accession>
<dbReference type="EMBL" id="CH480815">
    <property type="protein sequence ID" value="EDW41902.1"/>
    <property type="molecule type" value="Genomic_DNA"/>
</dbReference>
<dbReference type="Pfam" id="PF03357">
    <property type="entry name" value="Snf7"/>
    <property type="match status" value="1"/>
</dbReference>
<dbReference type="Proteomes" id="UP000001292">
    <property type="component" value="Unassembled WGS sequence"/>
</dbReference>
<evidence type="ECO:0000256" key="2">
    <source>
        <dbReference type="ARBA" id="ARBA00023054"/>
    </source>
</evidence>
<keyword evidence="7" id="KW-1185">Reference proteome</keyword>
<dbReference type="PhylomeDB" id="B4HKU7"/>
<feature type="compositionally biased region" description="Gly residues" evidence="5">
    <location>
        <begin position="13"/>
        <end position="24"/>
    </location>
</feature>
<dbReference type="AlphaFoldDB" id="B4HKU7"/>
<dbReference type="PANTHER" id="PTHR22761:SF12">
    <property type="entry name" value="CHARGED MULTIVESICULAR BODY PROTEIN 5"/>
    <property type="match status" value="1"/>
</dbReference>
<dbReference type="GO" id="GO:0006900">
    <property type="term" value="P:vesicle budding from membrane"/>
    <property type="evidence" value="ECO:0007669"/>
    <property type="project" value="TreeGrafter"/>
</dbReference>
<evidence type="ECO:0000313" key="6">
    <source>
        <dbReference type="EMBL" id="EDW41902.1"/>
    </source>
</evidence>
<feature type="compositionally biased region" description="Basic and acidic residues" evidence="5">
    <location>
        <begin position="266"/>
        <end position="276"/>
    </location>
</feature>
<dbReference type="Gene3D" id="6.10.250.1710">
    <property type="match status" value="1"/>
</dbReference>
<evidence type="ECO:0000313" key="7">
    <source>
        <dbReference type="Proteomes" id="UP000001292"/>
    </source>
</evidence>
<feature type="region of interest" description="Disordered" evidence="5">
    <location>
        <begin position="1"/>
        <end position="25"/>
    </location>
</feature>
<dbReference type="GO" id="GO:0005771">
    <property type="term" value="C:multivesicular body"/>
    <property type="evidence" value="ECO:0007669"/>
    <property type="project" value="TreeGrafter"/>
</dbReference>
<reference evidence="6 7" key="1">
    <citation type="journal article" date="2007" name="Nature">
        <title>Evolution of genes and genomes on the Drosophila phylogeny.</title>
        <authorList>
            <consortium name="Drosophila 12 Genomes Consortium"/>
            <person name="Clark A.G."/>
            <person name="Eisen M.B."/>
            <person name="Smith D.R."/>
            <person name="Bergman C.M."/>
            <person name="Oliver B."/>
            <person name="Markow T.A."/>
            <person name="Kaufman T.C."/>
            <person name="Kellis M."/>
            <person name="Gelbart W."/>
            <person name="Iyer V.N."/>
            <person name="Pollard D.A."/>
            <person name="Sackton T.B."/>
            <person name="Larracuente A.M."/>
            <person name="Singh N.D."/>
            <person name="Abad J.P."/>
            <person name="Abt D.N."/>
            <person name="Adryan B."/>
            <person name="Aguade M."/>
            <person name="Akashi H."/>
            <person name="Anderson W.W."/>
            <person name="Aquadro C.F."/>
            <person name="Ardell D.H."/>
            <person name="Arguello R."/>
            <person name="Artieri C.G."/>
            <person name="Barbash D.A."/>
            <person name="Barker D."/>
            <person name="Barsanti P."/>
            <person name="Batterham P."/>
            <person name="Batzoglou S."/>
            <person name="Begun D."/>
            <person name="Bhutkar A."/>
            <person name="Blanco E."/>
            <person name="Bosak S.A."/>
            <person name="Bradley R.K."/>
            <person name="Brand A.D."/>
            <person name="Brent M.R."/>
            <person name="Brooks A.N."/>
            <person name="Brown R.H."/>
            <person name="Butlin R.K."/>
            <person name="Caggese C."/>
            <person name="Calvi B.R."/>
            <person name="Bernardo de Carvalho A."/>
            <person name="Caspi A."/>
            <person name="Castrezana S."/>
            <person name="Celniker S.E."/>
            <person name="Chang J.L."/>
            <person name="Chapple C."/>
            <person name="Chatterji S."/>
            <person name="Chinwalla A."/>
            <person name="Civetta A."/>
            <person name="Clifton S.W."/>
            <person name="Comeron J.M."/>
            <person name="Costello J.C."/>
            <person name="Coyne J.A."/>
            <person name="Daub J."/>
            <person name="David R.G."/>
            <person name="Delcher A.L."/>
            <person name="Delehaunty K."/>
            <person name="Do C.B."/>
            <person name="Ebling H."/>
            <person name="Edwards K."/>
            <person name="Eickbush T."/>
            <person name="Evans J.D."/>
            <person name="Filipski A."/>
            <person name="Findeiss S."/>
            <person name="Freyhult E."/>
            <person name="Fulton L."/>
            <person name="Fulton R."/>
            <person name="Garcia A.C."/>
            <person name="Gardiner A."/>
            <person name="Garfield D.A."/>
            <person name="Garvin B.E."/>
            <person name="Gibson G."/>
            <person name="Gilbert D."/>
            <person name="Gnerre S."/>
            <person name="Godfrey J."/>
            <person name="Good R."/>
            <person name="Gotea V."/>
            <person name="Gravely B."/>
            <person name="Greenberg A.J."/>
            <person name="Griffiths-Jones S."/>
            <person name="Gross S."/>
            <person name="Guigo R."/>
            <person name="Gustafson E.A."/>
            <person name="Haerty W."/>
            <person name="Hahn M.W."/>
            <person name="Halligan D.L."/>
            <person name="Halpern A.L."/>
            <person name="Halter G.M."/>
            <person name="Han M.V."/>
            <person name="Heger A."/>
            <person name="Hillier L."/>
            <person name="Hinrichs A.S."/>
            <person name="Holmes I."/>
            <person name="Hoskins R.A."/>
            <person name="Hubisz M.J."/>
            <person name="Hultmark D."/>
            <person name="Huntley M.A."/>
            <person name="Jaffe D.B."/>
            <person name="Jagadeeshan S."/>
            <person name="Jeck W.R."/>
            <person name="Johnson J."/>
            <person name="Jones C.D."/>
            <person name="Jordan W.C."/>
            <person name="Karpen G.H."/>
            <person name="Kataoka E."/>
            <person name="Keightley P.D."/>
            <person name="Kheradpour P."/>
            <person name="Kirkness E.F."/>
            <person name="Koerich L.B."/>
            <person name="Kristiansen K."/>
            <person name="Kudrna D."/>
            <person name="Kulathinal R.J."/>
            <person name="Kumar S."/>
            <person name="Kwok R."/>
            <person name="Lander E."/>
            <person name="Langley C.H."/>
            <person name="Lapoint R."/>
            <person name="Lazzaro B.P."/>
            <person name="Lee S.J."/>
            <person name="Levesque L."/>
            <person name="Li R."/>
            <person name="Lin C.F."/>
            <person name="Lin M.F."/>
            <person name="Lindblad-Toh K."/>
            <person name="Llopart A."/>
            <person name="Long M."/>
            <person name="Low L."/>
            <person name="Lozovsky E."/>
            <person name="Lu J."/>
            <person name="Luo M."/>
            <person name="Machado C.A."/>
            <person name="Makalowski W."/>
            <person name="Marzo M."/>
            <person name="Matsuda M."/>
            <person name="Matzkin L."/>
            <person name="McAllister B."/>
            <person name="McBride C.S."/>
            <person name="McKernan B."/>
            <person name="McKernan K."/>
            <person name="Mendez-Lago M."/>
            <person name="Minx P."/>
            <person name="Mollenhauer M.U."/>
            <person name="Montooth K."/>
            <person name="Mount S.M."/>
            <person name="Mu X."/>
            <person name="Myers E."/>
            <person name="Negre B."/>
            <person name="Newfeld S."/>
            <person name="Nielsen R."/>
            <person name="Noor M.A."/>
            <person name="O'Grady P."/>
            <person name="Pachter L."/>
            <person name="Papaceit M."/>
            <person name="Parisi M.J."/>
            <person name="Parisi M."/>
            <person name="Parts L."/>
            <person name="Pedersen J.S."/>
            <person name="Pesole G."/>
            <person name="Phillippy A.M."/>
            <person name="Ponting C.P."/>
            <person name="Pop M."/>
            <person name="Porcelli D."/>
            <person name="Powell J.R."/>
            <person name="Prohaska S."/>
            <person name="Pruitt K."/>
            <person name="Puig M."/>
            <person name="Quesneville H."/>
            <person name="Ram K.R."/>
            <person name="Rand D."/>
            <person name="Rasmussen M.D."/>
            <person name="Reed L.K."/>
            <person name="Reenan R."/>
            <person name="Reily A."/>
            <person name="Remington K.A."/>
            <person name="Rieger T.T."/>
            <person name="Ritchie M.G."/>
            <person name="Robin C."/>
            <person name="Rogers Y.H."/>
            <person name="Rohde C."/>
            <person name="Rozas J."/>
            <person name="Rubenfield M.J."/>
            <person name="Ruiz A."/>
            <person name="Russo S."/>
            <person name="Salzberg S.L."/>
            <person name="Sanchez-Gracia A."/>
            <person name="Saranga D.J."/>
            <person name="Sato H."/>
            <person name="Schaeffer S.W."/>
            <person name="Schatz M.C."/>
            <person name="Schlenke T."/>
            <person name="Schwartz R."/>
            <person name="Segarra C."/>
            <person name="Singh R.S."/>
            <person name="Sirot L."/>
            <person name="Sirota M."/>
            <person name="Sisneros N.B."/>
            <person name="Smith C.D."/>
            <person name="Smith T.F."/>
            <person name="Spieth J."/>
            <person name="Stage D.E."/>
            <person name="Stark A."/>
            <person name="Stephan W."/>
            <person name="Strausberg R.L."/>
            <person name="Strempel S."/>
            <person name="Sturgill D."/>
            <person name="Sutton G."/>
            <person name="Sutton G.G."/>
            <person name="Tao W."/>
            <person name="Teichmann S."/>
            <person name="Tobari Y.N."/>
            <person name="Tomimura Y."/>
            <person name="Tsolas J.M."/>
            <person name="Valente V.L."/>
            <person name="Venter E."/>
            <person name="Venter J.C."/>
            <person name="Vicario S."/>
            <person name="Vieira F.G."/>
            <person name="Vilella A.J."/>
            <person name="Villasante A."/>
            <person name="Walenz B."/>
            <person name="Wang J."/>
            <person name="Wasserman M."/>
            <person name="Watts T."/>
            <person name="Wilson D."/>
            <person name="Wilson R.K."/>
            <person name="Wing R.A."/>
            <person name="Wolfner M.F."/>
            <person name="Wong A."/>
            <person name="Wong G.K."/>
            <person name="Wu C.I."/>
            <person name="Wu G."/>
            <person name="Yamamoto D."/>
            <person name="Yang H.P."/>
            <person name="Yang S.P."/>
            <person name="Yorke J.A."/>
            <person name="Yoshida K."/>
            <person name="Zdobnov E."/>
            <person name="Zhang P."/>
            <person name="Zhang Y."/>
            <person name="Zimin A.V."/>
            <person name="Baldwin J."/>
            <person name="Abdouelleil A."/>
            <person name="Abdulkadir J."/>
            <person name="Abebe A."/>
            <person name="Abera B."/>
            <person name="Abreu J."/>
            <person name="Acer S.C."/>
            <person name="Aftuck L."/>
            <person name="Alexander A."/>
            <person name="An P."/>
            <person name="Anderson E."/>
            <person name="Anderson S."/>
            <person name="Arachi H."/>
            <person name="Azer M."/>
            <person name="Bachantsang P."/>
            <person name="Barry A."/>
            <person name="Bayul T."/>
            <person name="Berlin A."/>
            <person name="Bessette D."/>
            <person name="Bloom T."/>
            <person name="Blye J."/>
            <person name="Boguslavskiy L."/>
            <person name="Bonnet C."/>
            <person name="Boukhgalter B."/>
            <person name="Bourzgui I."/>
            <person name="Brown A."/>
            <person name="Cahill P."/>
            <person name="Channer S."/>
            <person name="Cheshatsang Y."/>
            <person name="Chuda L."/>
            <person name="Citroen M."/>
            <person name="Collymore A."/>
            <person name="Cooke P."/>
            <person name="Costello M."/>
            <person name="D'Aco K."/>
            <person name="Daza R."/>
            <person name="De Haan G."/>
            <person name="DeGray S."/>
            <person name="DeMaso C."/>
            <person name="Dhargay N."/>
            <person name="Dooley K."/>
            <person name="Dooley E."/>
            <person name="Doricent M."/>
            <person name="Dorje P."/>
            <person name="Dorjee K."/>
            <person name="Dupes A."/>
            <person name="Elong R."/>
            <person name="Falk J."/>
            <person name="Farina A."/>
            <person name="Faro S."/>
            <person name="Ferguson D."/>
            <person name="Fisher S."/>
            <person name="Foley C.D."/>
            <person name="Franke A."/>
            <person name="Friedrich D."/>
            <person name="Gadbois L."/>
            <person name="Gearin G."/>
            <person name="Gearin C.R."/>
            <person name="Giannoukos G."/>
            <person name="Goode T."/>
            <person name="Graham J."/>
            <person name="Grandbois E."/>
            <person name="Grewal S."/>
            <person name="Gyaltsen K."/>
            <person name="Hafez N."/>
            <person name="Hagos B."/>
            <person name="Hall J."/>
            <person name="Henson C."/>
            <person name="Hollinger A."/>
            <person name="Honan T."/>
            <person name="Huard M.D."/>
            <person name="Hughes L."/>
            <person name="Hurhula B."/>
            <person name="Husby M.E."/>
            <person name="Kamat A."/>
            <person name="Kanga B."/>
            <person name="Kashin S."/>
            <person name="Khazanovich D."/>
            <person name="Kisner P."/>
            <person name="Lance K."/>
            <person name="Lara M."/>
            <person name="Lee W."/>
            <person name="Lennon N."/>
            <person name="Letendre F."/>
            <person name="LeVine R."/>
            <person name="Lipovsky A."/>
            <person name="Liu X."/>
            <person name="Liu J."/>
            <person name="Liu S."/>
            <person name="Lokyitsang T."/>
            <person name="Lokyitsang Y."/>
            <person name="Lubonja R."/>
            <person name="Lui A."/>
            <person name="MacDonald P."/>
            <person name="Magnisalis V."/>
            <person name="Maru K."/>
            <person name="Matthews C."/>
            <person name="McCusker W."/>
            <person name="McDonough S."/>
            <person name="Mehta T."/>
            <person name="Meldrim J."/>
            <person name="Meneus L."/>
            <person name="Mihai O."/>
            <person name="Mihalev A."/>
            <person name="Mihova T."/>
            <person name="Mittelman R."/>
            <person name="Mlenga V."/>
            <person name="Montmayeur A."/>
            <person name="Mulrain L."/>
            <person name="Navidi A."/>
            <person name="Naylor J."/>
            <person name="Negash T."/>
            <person name="Nguyen T."/>
            <person name="Nguyen N."/>
            <person name="Nicol R."/>
            <person name="Norbu C."/>
            <person name="Norbu N."/>
            <person name="Novod N."/>
            <person name="O'Neill B."/>
            <person name="Osman S."/>
            <person name="Markiewicz E."/>
            <person name="Oyono O.L."/>
            <person name="Patti C."/>
            <person name="Phunkhang P."/>
            <person name="Pierre F."/>
            <person name="Priest M."/>
            <person name="Raghuraman S."/>
            <person name="Rege F."/>
            <person name="Reyes R."/>
            <person name="Rise C."/>
            <person name="Rogov P."/>
            <person name="Ross K."/>
            <person name="Ryan E."/>
            <person name="Settipalli S."/>
            <person name="Shea T."/>
            <person name="Sherpa N."/>
            <person name="Shi L."/>
            <person name="Shih D."/>
            <person name="Sparrow T."/>
            <person name="Spaulding J."/>
            <person name="Stalker J."/>
            <person name="Stange-Thomann N."/>
            <person name="Stavropoulos S."/>
            <person name="Stone C."/>
            <person name="Strader C."/>
            <person name="Tesfaye S."/>
            <person name="Thomson T."/>
            <person name="Thoulutsang Y."/>
            <person name="Thoulutsang D."/>
            <person name="Topham K."/>
            <person name="Topping I."/>
            <person name="Tsamla T."/>
            <person name="Vassiliev H."/>
            <person name="Vo A."/>
            <person name="Wangchuk T."/>
            <person name="Wangdi T."/>
            <person name="Weiand M."/>
            <person name="Wilkinson J."/>
            <person name="Wilson A."/>
            <person name="Yadav S."/>
            <person name="Young G."/>
            <person name="Yu Q."/>
            <person name="Zembek L."/>
            <person name="Zhong D."/>
            <person name="Zimmer A."/>
            <person name="Zwirko Z."/>
            <person name="Jaffe D.B."/>
            <person name="Alvarez P."/>
            <person name="Brockman W."/>
            <person name="Butler J."/>
            <person name="Chin C."/>
            <person name="Gnerre S."/>
            <person name="Grabherr M."/>
            <person name="Kleber M."/>
            <person name="Mauceli E."/>
            <person name="MacCallum I."/>
        </authorList>
    </citation>
    <scope>NUCLEOTIDE SEQUENCE [LARGE SCALE GENOMIC DNA]</scope>
    <source>
        <strain evidence="7">Rob3c / Tucson 14021-0248.25</strain>
    </source>
</reference>
<evidence type="ECO:0000256" key="4">
    <source>
        <dbReference type="SAM" id="Coils"/>
    </source>
</evidence>
<evidence type="ECO:0000256" key="5">
    <source>
        <dbReference type="SAM" id="MobiDB-lite"/>
    </source>
</evidence>
<dbReference type="STRING" id="7238.B4HKU7"/>
<comment type="similarity">
    <text evidence="1">Belongs to the SNF7 family.</text>
</comment>